<evidence type="ECO:0000313" key="1">
    <source>
        <dbReference type="EMBL" id="DAF47228.1"/>
    </source>
</evidence>
<dbReference type="InterPro" id="IPR020288">
    <property type="entry name" value="Sheath_initiator"/>
</dbReference>
<sequence>MTEKKDIFPFIGVPEDYNYIPESELPPLKELAYDFDRDDFVIDEDTKEFKVVEGAEALKVWIYMAIKTIRFNHEIYSWDYGTELNTLIGQKFSRGLTESEAFRFIKEALLINPYINDVENRGITFTGDDLHIKIKVKSIYGGIDIDV</sequence>
<reference evidence="1" key="1">
    <citation type="journal article" date="2021" name="Proc. Natl. Acad. Sci. U.S.A.">
        <title>A Catalog of Tens of Thousands of Viruses from Human Metagenomes Reveals Hidden Associations with Chronic Diseases.</title>
        <authorList>
            <person name="Tisza M.J."/>
            <person name="Buck C.B."/>
        </authorList>
    </citation>
    <scope>NUCLEOTIDE SEQUENCE</scope>
    <source>
        <strain evidence="1">Ctb3910</strain>
    </source>
</reference>
<protein>
    <recommendedName>
        <fullName evidence="2">DUF2634 domain-containing protein</fullName>
    </recommendedName>
</protein>
<accession>A0A8S5S868</accession>
<name>A0A8S5S868_9CAUD</name>
<dbReference type="Pfam" id="PF10934">
    <property type="entry name" value="Sheath_initiator"/>
    <property type="match status" value="1"/>
</dbReference>
<dbReference type="EMBL" id="BK032552">
    <property type="protein sequence ID" value="DAF47228.1"/>
    <property type="molecule type" value="Genomic_DNA"/>
</dbReference>
<organism evidence="1">
    <name type="scientific">Siphoviridae sp. ctb3910</name>
    <dbReference type="NCBI Taxonomy" id="2827897"/>
    <lineage>
        <taxon>Viruses</taxon>
        <taxon>Duplodnaviria</taxon>
        <taxon>Heunggongvirae</taxon>
        <taxon>Uroviricota</taxon>
        <taxon>Caudoviricetes</taxon>
    </lineage>
</organism>
<proteinExistence type="predicted"/>
<evidence type="ECO:0008006" key="2">
    <source>
        <dbReference type="Google" id="ProtNLM"/>
    </source>
</evidence>